<proteinExistence type="predicted"/>
<dbReference type="AlphaFoldDB" id="A0A840P5W0"/>
<dbReference type="PRINTS" id="PR00455">
    <property type="entry name" value="HTHTETR"/>
</dbReference>
<keyword evidence="4" id="KW-0804">Transcription</keyword>
<keyword evidence="2" id="KW-0805">Transcription regulation</keyword>
<keyword evidence="8" id="KW-1185">Reference proteome</keyword>
<dbReference type="Proteomes" id="UP000578449">
    <property type="component" value="Unassembled WGS sequence"/>
</dbReference>
<sequence length="196" mass="21728">MRRPVGRPPQPGRREEILTAAVRVAAERGLDDLSLAELATALGFSTYTLTYHFGRREGLLAAIVEHVETEMREQIRRLAEGPGGASPGELLRRYWESTRAPGAHSYMRLWLELLVLAGRHPDRFPGFQQRAATGWRDLAAQVLREHTGSDELATLIVATVTGLEIEQMLDPGSPRPGQALDCMIRLLEQRDAAEGP</sequence>
<comment type="caution">
    <text evidence="7">The sequence shown here is derived from an EMBL/GenBank/DDBJ whole genome shotgun (WGS) entry which is preliminary data.</text>
</comment>
<dbReference type="InterPro" id="IPR009057">
    <property type="entry name" value="Homeodomain-like_sf"/>
</dbReference>
<dbReference type="PANTHER" id="PTHR30055:SF234">
    <property type="entry name" value="HTH-TYPE TRANSCRIPTIONAL REGULATOR BETI"/>
    <property type="match status" value="1"/>
</dbReference>
<dbReference type="Pfam" id="PF13977">
    <property type="entry name" value="TetR_C_6"/>
    <property type="match status" value="1"/>
</dbReference>
<evidence type="ECO:0000256" key="3">
    <source>
        <dbReference type="ARBA" id="ARBA00023125"/>
    </source>
</evidence>
<organism evidence="7 8">
    <name type="scientific">Thermocatellispora tengchongensis</name>
    <dbReference type="NCBI Taxonomy" id="1073253"/>
    <lineage>
        <taxon>Bacteria</taxon>
        <taxon>Bacillati</taxon>
        <taxon>Actinomycetota</taxon>
        <taxon>Actinomycetes</taxon>
        <taxon>Streptosporangiales</taxon>
        <taxon>Streptosporangiaceae</taxon>
        <taxon>Thermocatellispora</taxon>
    </lineage>
</organism>
<dbReference type="GO" id="GO:0003700">
    <property type="term" value="F:DNA-binding transcription factor activity"/>
    <property type="evidence" value="ECO:0007669"/>
    <property type="project" value="TreeGrafter"/>
</dbReference>
<dbReference type="SUPFAM" id="SSF46689">
    <property type="entry name" value="Homeodomain-like"/>
    <property type="match status" value="1"/>
</dbReference>
<dbReference type="Gene3D" id="1.10.357.10">
    <property type="entry name" value="Tetracycline Repressor, domain 2"/>
    <property type="match status" value="1"/>
</dbReference>
<evidence type="ECO:0000259" key="6">
    <source>
        <dbReference type="PROSITE" id="PS50977"/>
    </source>
</evidence>
<dbReference type="RefSeq" id="WP_185048231.1">
    <property type="nucleotide sequence ID" value="NZ_BAABIX010000076.1"/>
</dbReference>
<reference evidence="7 8" key="1">
    <citation type="submission" date="2020-08" db="EMBL/GenBank/DDBJ databases">
        <title>Genomic Encyclopedia of Type Strains, Phase IV (KMG-IV): sequencing the most valuable type-strain genomes for metagenomic binning, comparative biology and taxonomic classification.</title>
        <authorList>
            <person name="Goeker M."/>
        </authorList>
    </citation>
    <scope>NUCLEOTIDE SEQUENCE [LARGE SCALE GENOMIC DNA]</scope>
    <source>
        <strain evidence="7 8">DSM 45615</strain>
    </source>
</reference>
<evidence type="ECO:0000313" key="7">
    <source>
        <dbReference type="EMBL" id="MBB5131395.1"/>
    </source>
</evidence>
<dbReference type="PROSITE" id="PS50977">
    <property type="entry name" value="HTH_TETR_2"/>
    <property type="match status" value="1"/>
</dbReference>
<dbReference type="EMBL" id="JACHGN010000002">
    <property type="protein sequence ID" value="MBB5131395.1"/>
    <property type="molecule type" value="Genomic_DNA"/>
</dbReference>
<dbReference type="InterPro" id="IPR036271">
    <property type="entry name" value="Tet_transcr_reg_TetR-rel_C_sf"/>
</dbReference>
<name>A0A840P5W0_9ACTN</name>
<dbReference type="SUPFAM" id="SSF48498">
    <property type="entry name" value="Tetracyclin repressor-like, C-terminal domain"/>
    <property type="match status" value="1"/>
</dbReference>
<feature type="DNA-binding region" description="H-T-H motif" evidence="5">
    <location>
        <begin position="34"/>
        <end position="53"/>
    </location>
</feature>
<evidence type="ECO:0000256" key="1">
    <source>
        <dbReference type="ARBA" id="ARBA00022491"/>
    </source>
</evidence>
<feature type="domain" description="HTH tetR-type" evidence="6">
    <location>
        <begin position="11"/>
        <end position="71"/>
    </location>
</feature>
<dbReference type="PANTHER" id="PTHR30055">
    <property type="entry name" value="HTH-TYPE TRANSCRIPTIONAL REGULATOR RUTR"/>
    <property type="match status" value="1"/>
</dbReference>
<evidence type="ECO:0000256" key="5">
    <source>
        <dbReference type="PROSITE-ProRule" id="PRU00335"/>
    </source>
</evidence>
<gene>
    <name evidence="7" type="ORF">HNP84_001101</name>
</gene>
<evidence type="ECO:0000256" key="4">
    <source>
        <dbReference type="ARBA" id="ARBA00023163"/>
    </source>
</evidence>
<keyword evidence="1" id="KW-0678">Repressor</keyword>
<dbReference type="InterPro" id="IPR050109">
    <property type="entry name" value="HTH-type_TetR-like_transc_reg"/>
</dbReference>
<dbReference type="InterPro" id="IPR039538">
    <property type="entry name" value="BetI_C"/>
</dbReference>
<dbReference type="Pfam" id="PF00440">
    <property type="entry name" value="TetR_N"/>
    <property type="match status" value="1"/>
</dbReference>
<keyword evidence="3 5" id="KW-0238">DNA-binding</keyword>
<dbReference type="InterPro" id="IPR001647">
    <property type="entry name" value="HTH_TetR"/>
</dbReference>
<accession>A0A840P5W0</accession>
<protein>
    <submittedName>
        <fullName evidence="7">AcrR family transcriptional regulator</fullName>
    </submittedName>
</protein>
<evidence type="ECO:0000313" key="8">
    <source>
        <dbReference type="Proteomes" id="UP000578449"/>
    </source>
</evidence>
<evidence type="ECO:0000256" key="2">
    <source>
        <dbReference type="ARBA" id="ARBA00023015"/>
    </source>
</evidence>
<dbReference type="GO" id="GO:0000976">
    <property type="term" value="F:transcription cis-regulatory region binding"/>
    <property type="evidence" value="ECO:0007669"/>
    <property type="project" value="TreeGrafter"/>
</dbReference>